<evidence type="ECO:0000313" key="3">
    <source>
        <dbReference type="Proteomes" id="UP001183390"/>
    </source>
</evidence>
<gene>
    <name evidence="2" type="ORF">RM479_12225</name>
</gene>
<dbReference type="Proteomes" id="UP001183390">
    <property type="component" value="Unassembled WGS sequence"/>
</dbReference>
<reference evidence="3" key="1">
    <citation type="submission" date="2023-07" db="EMBL/GenBank/DDBJ databases">
        <title>30 novel species of actinomycetes from the DSMZ collection.</title>
        <authorList>
            <person name="Nouioui I."/>
        </authorList>
    </citation>
    <scope>NUCLEOTIDE SEQUENCE [LARGE SCALE GENOMIC DNA]</scope>
    <source>
        <strain evidence="3">DSM 44743</strain>
    </source>
</reference>
<keyword evidence="3" id="KW-1185">Reference proteome</keyword>
<proteinExistence type="predicted"/>
<keyword evidence="1" id="KW-1133">Transmembrane helix</keyword>
<dbReference type="RefSeq" id="WP_311511845.1">
    <property type="nucleotide sequence ID" value="NZ_JAVREP010000007.1"/>
</dbReference>
<comment type="caution">
    <text evidence="2">The sequence shown here is derived from an EMBL/GenBank/DDBJ whole genome shotgun (WGS) entry which is preliminary data.</text>
</comment>
<dbReference type="EMBL" id="JAVREP010000007">
    <property type="protein sequence ID" value="MDT0329180.1"/>
    <property type="molecule type" value="Genomic_DNA"/>
</dbReference>
<evidence type="ECO:0000313" key="2">
    <source>
        <dbReference type="EMBL" id="MDT0329180.1"/>
    </source>
</evidence>
<accession>A0ABU2MAJ6</accession>
<keyword evidence="1" id="KW-0472">Membrane</keyword>
<keyword evidence="1" id="KW-0812">Transmembrane</keyword>
<organism evidence="2 3">
    <name type="scientific">Nocardiopsis lambiniae</name>
    <dbReference type="NCBI Taxonomy" id="3075539"/>
    <lineage>
        <taxon>Bacteria</taxon>
        <taxon>Bacillati</taxon>
        <taxon>Actinomycetota</taxon>
        <taxon>Actinomycetes</taxon>
        <taxon>Streptosporangiales</taxon>
        <taxon>Nocardiopsidaceae</taxon>
        <taxon>Nocardiopsis</taxon>
    </lineage>
</organism>
<protein>
    <recommendedName>
        <fullName evidence="4">DUF3592 domain-containing protein</fullName>
    </recommendedName>
</protein>
<name>A0ABU2MAJ6_9ACTN</name>
<evidence type="ECO:0000256" key="1">
    <source>
        <dbReference type="SAM" id="Phobius"/>
    </source>
</evidence>
<feature type="transmembrane region" description="Helical" evidence="1">
    <location>
        <begin position="14"/>
        <end position="31"/>
    </location>
</feature>
<sequence length="178" mass="18636">MGRGPEAHEVTSPIGRAGLALVAGLLAYFLLQVGAQVVGYEWASLGAAYGFSGETGRVTVTHEERVRNREVCHGTFEPDGDGPAREGVRVHSSGPCEAGRVDEARLLPGEDTWMSMTERDRAYVDAGPGSGAGTSIVLLVLIGAFCSGLGGLFALGALVVGGQLVVDVLRRVFRPQSR</sequence>
<evidence type="ECO:0008006" key="4">
    <source>
        <dbReference type="Google" id="ProtNLM"/>
    </source>
</evidence>